<name>A0A183SAP5_SCHSO</name>
<dbReference type="STRING" id="70667.A0A183SAP5"/>
<reference evidence="3" key="1">
    <citation type="submission" date="2016-06" db="UniProtKB">
        <authorList>
            <consortium name="WormBaseParasite"/>
        </authorList>
    </citation>
    <scope>IDENTIFICATION</scope>
</reference>
<dbReference type="EMBL" id="UYSU01002264">
    <property type="protein sequence ID" value="VDL87378.1"/>
    <property type="molecule type" value="Genomic_DNA"/>
</dbReference>
<proteinExistence type="predicted"/>
<evidence type="ECO:0000313" key="3">
    <source>
        <dbReference type="WBParaSite" id="SSLN_0000134501-mRNA-1"/>
    </source>
</evidence>
<dbReference type="Proteomes" id="UP000275846">
    <property type="component" value="Unassembled WGS sequence"/>
</dbReference>
<protein>
    <submittedName>
        <fullName evidence="1 3">Uncharacterized protein</fullName>
    </submittedName>
</protein>
<reference evidence="1 2" key="2">
    <citation type="submission" date="2018-11" db="EMBL/GenBank/DDBJ databases">
        <authorList>
            <consortium name="Pathogen Informatics"/>
        </authorList>
    </citation>
    <scope>NUCLEOTIDE SEQUENCE [LARGE SCALE GENOMIC DNA]</scope>
    <source>
        <strain evidence="1 2">NST_G2</strain>
    </source>
</reference>
<sequence>MKMTMPEEFMYHQQEPDQYALKPIFIRHDLNEKLESFFLEMVYRASNIYEEPADLCSAIRQCLCRRFGPKHMKLAGIHGMQFKLTSKGSVD</sequence>
<keyword evidence="2" id="KW-1185">Reference proteome</keyword>
<dbReference type="OrthoDB" id="6506078at2759"/>
<dbReference type="AlphaFoldDB" id="A0A183SAP5"/>
<gene>
    <name evidence="1" type="ORF">SSLN_LOCUS1293</name>
</gene>
<dbReference type="WBParaSite" id="SSLN_0000134501-mRNA-1">
    <property type="protein sequence ID" value="SSLN_0000134501-mRNA-1"/>
    <property type="gene ID" value="SSLN_0000134501"/>
</dbReference>
<organism evidence="3">
    <name type="scientific">Schistocephalus solidus</name>
    <name type="common">Tapeworm</name>
    <dbReference type="NCBI Taxonomy" id="70667"/>
    <lineage>
        <taxon>Eukaryota</taxon>
        <taxon>Metazoa</taxon>
        <taxon>Spiralia</taxon>
        <taxon>Lophotrochozoa</taxon>
        <taxon>Platyhelminthes</taxon>
        <taxon>Cestoda</taxon>
        <taxon>Eucestoda</taxon>
        <taxon>Diphyllobothriidea</taxon>
        <taxon>Diphyllobothriidae</taxon>
        <taxon>Schistocephalus</taxon>
    </lineage>
</organism>
<evidence type="ECO:0000313" key="1">
    <source>
        <dbReference type="EMBL" id="VDL87378.1"/>
    </source>
</evidence>
<evidence type="ECO:0000313" key="2">
    <source>
        <dbReference type="Proteomes" id="UP000275846"/>
    </source>
</evidence>
<accession>A0A183SAP5</accession>